<feature type="transmembrane region" description="Helical" evidence="6">
    <location>
        <begin position="292"/>
        <end position="314"/>
    </location>
</feature>
<feature type="transmembrane region" description="Helical" evidence="6">
    <location>
        <begin position="268"/>
        <end position="286"/>
    </location>
</feature>
<evidence type="ECO:0000256" key="2">
    <source>
        <dbReference type="ARBA" id="ARBA00022475"/>
    </source>
</evidence>
<dbReference type="InterPro" id="IPR020846">
    <property type="entry name" value="MFS_dom"/>
</dbReference>
<dbReference type="PANTHER" id="PTHR43124:SF3">
    <property type="entry name" value="CHLORAMPHENICOL EFFLUX PUMP RV0191"/>
    <property type="match status" value="1"/>
</dbReference>
<dbReference type="GO" id="GO:0022857">
    <property type="term" value="F:transmembrane transporter activity"/>
    <property type="evidence" value="ECO:0007669"/>
    <property type="project" value="InterPro"/>
</dbReference>
<evidence type="ECO:0000313" key="9">
    <source>
        <dbReference type="Proteomes" id="UP000191160"/>
    </source>
</evidence>
<keyword evidence="4 6" id="KW-1133">Transmembrane helix</keyword>
<evidence type="ECO:0000256" key="1">
    <source>
        <dbReference type="ARBA" id="ARBA00004651"/>
    </source>
</evidence>
<comment type="subcellular location">
    <subcellularLocation>
        <location evidence="1">Cell membrane</location>
        <topology evidence="1">Multi-pass membrane protein</topology>
    </subcellularLocation>
</comment>
<feature type="transmembrane region" description="Helical" evidence="6">
    <location>
        <begin position="326"/>
        <end position="345"/>
    </location>
</feature>
<feature type="transmembrane region" description="Helical" evidence="6">
    <location>
        <begin position="64"/>
        <end position="86"/>
    </location>
</feature>
<dbReference type="PROSITE" id="PS50850">
    <property type="entry name" value="MFS"/>
    <property type="match status" value="1"/>
</dbReference>
<feature type="transmembrane region" description="Helical" evidence="6">
    <location>
        <begin position="357"/>
        <end position="376"/>
    </location>
</feature>
<dbReference type="InterPro" id="IPR050189">
    <property type="entry name" value="MFS_Efflux_Transporters"/>
</dbReference>
<feature type="transmembrane region" description="Helical" evidence="6">
    <location>
        <begin position="33"/>
        <end position="57"/>
    </location>
</feature>
<feature type="domain" description="Major facilitator superfamily (MFS) profile" evidence="7">
    <location>
        <begin position="3"/>
        <end position="385"/>
    </location>
</feature>
<dbReference type="CDD" id="cd06174">
    <property type="entry name" value="MFS"/>
    <property type="match status" value="1"/>
</dbReference>
<dbReference type="RefSeq" id="WP_228145119.1">
    <property type="nucleotide sequence ID" value="NZ_JAMCOZ010000015.1"/>
</dbReference>
<reference evidence="8 9" key="1">
    <citation type="submission" date="2017-02" db="EMBL/GenBank/DDBJ databases">
        <title>Acinetobacter sp. ANC 4945, whole genome shotgun sequencing project.</title>
        <authorList>
            <person name="Radolfova-Krizova L."/>
            <person name="Al Atrouni A."/>
            <person name="Nemec A."/>
        </authorList>
    </citation>
    <scope>NUCLEOTIDE SEQUENCE [LARGE SCALE GENOMIC DNA]</scope>
    <source>
        <strain evidence="8 9">ANC 4945</strain>
    </source>
</reference>
<keyword evidence="2" id="KW-1003">Cell membrane</keyword>
<dbReference type="InterPro" id="IPR011701">
    <property type="entry name" value="MFS"/>
</dbReference>
<dbReference type="Proteomes" id="UP000191160">
    <property type="component" value="Unassembled WGS sequence"/>
</dbReference>
<protein>
    <submittedName>
        <fullName evidence="8">MFS transporter</fullName>
    </submittedName>
</protein>
<evidence type="ECO:0000259" key="7">
    <source>
        <dbReference type="PROSITE" id="PS50850"/>
    </source>
</evidence>
<name>A0A1T1H7C0_9GAMM</name>
<feature type="transmembrane region" description="Helical" evidence="6">
    <location>
        <begin position="157"/>
        <end position="177"/>
    </location>
</feature>
<dbReference type="PANTHER" id="PTHR43124">
    <property type="entry name" value="PURINE EFFLUX PUMP PBUE"/>
    <property type="match status" value="1"/>
</dbReference>
<feature type="transmembrane region" description="Helical" evidence="6">
    <location>
        <begin position="98"/>
        <end position="119"/>
    </location>
</feature>
<gene>
    <name evidence="8" type="ORF">B1202_02585</name>
</gene>
<dbReference type="Pfam" id="PF07690">
    <property type="entry name" value="MFS_1"/>
    <property type="match status" value="1"/>
</dbReference>
<proteinExistence type="predicted"/>
<accession>A0A1T1H7C0</accession>
<comment type="caution">
    <text evidence="8">The sequence shown here is derived from an EMBL/GenBank/DDBJ whole genome shotgun (WGS) entry which is preliminary data.</text>
</comment>
<evidence type="ECO:0000256" key="5">
    <source>
        <dbReference type="ARBA" id="ARBA00023136"/>
    </source>
</evidence>
<feature type="transmembrane region" description="Helical" evidence="6">
    <location>
        <begin position="131"/>
        <end position="151"/>
    </location>
</feature>
<keyword evidence="5 6" id="KW-0472">Membrane</keyword>
<organism evidence="8 9">
    <name type="scientific">Acinetobacter amyesii</name>
    <dbReference type="NCBI Taxonomy" id="2942470"/>
    <lineage>
        <taxon>Bacteria</taxon>
        <taxon>Pseudomonadati</taxon>
        <taxon>Pseudomonadota</taxon>
        <taxon>Gammaproteobacteria</taxon>
        <taxon>Moraxellales</taxon>
        <taxon>Moraxellaceae</taxon>
        <taxon>Acinetobacter</taxon>
    </lineage>
</organism>
<evidence type="ECO:0000256" key="6">
    <source>
        <dbReference type="SAM" id="Phobius"/>
    </source>
</evidence>
<feature type="transmembrane region" description="Helical" evidence="6">
    <location>
        <begin position="239"/>
        <end position="259"/>
    </location>
</feature>
<evidence type="ECO:0000256" key="3">
    <source>
        <dbReference type="ARBA" id="ARBA00022692"/>
    </source>
</evidence>
<dbReference type="Gene3D" id="1.20.1250.20">
    <property type="entry name" value="MFS general substrate transporter like domains"/>
    <property type="match status" value="1"/>
</dbReference>
<keyword evidence="3 6" id="KW-0812">Transmembrane</keyword>
<dbReference type="AlphaFoldDB" id="A0A1T1H7C0"/>
<dbReference type="GO" id="GO:0005886">
    <property type="term" value="C:plasma membrane"/>
    <property type="evidence" value="ECO:0007669"/>
    <property type="project" value="UniProtKB-SubCell"/>
</dbReference>
<evidence type="ECO:0000313" key="8">
    <source>
        <dbReference type="EMBL" id="OOV85748.1"/>
    </source>
</evidence>
<evidence type="ECO:0000256" key="4">
    <source>
        <dbReference type="ARBA" id="ARBA00022989"/>
    </source>
</evidence>
<keyword evidence="9" id="KW-1185">Reference proteome</keyword>
<dbReference type="SUPFAM" id="SSF103473">
    <property type="entry name" value="MFS general substrate transporter"/>
    <property type="match status" value="1"/>
</dbReference>
<dbReference type="EMBL" id="MVKX01000001">
    <property type="protein sequence ID" value="OOV85748.1"/>
    <property type="molecule type" value="Genomic_DNA"/>
</dbReference>
<dbReference type="InterPro" id="IPR036259">
    <property type="entry name" value="MFS_trans_sf"/>
</dbReference>
<sequence length="388" mass="41442">MSKDLFIIAAGFIAAMHIGKLPPAIPVLQQQLGISFIQSGLLLSLVQGAGMCFALLIGSYIQKIGFKLCILLGLSLLTIASTWGSFAQSFDVLLLLRVIEGFGFLLVTLTGPAFIRQLVPLQHISAKMGLWSAYMGGGMGIALLVAPFLIAQYGWSVVWLSFAMVTAALLLCIAMFIPQPNVALNTTPVIGLIRDTLKHPAAWLLALIFGTYAGQWFALVGFLPMIYAQNQISAELAGALTASVAVANAVGTWGCGLLLQRGFQAKTLVQLGFAVLIICSLGFYLFKDALPFLLHYLTVFSFSLFGGLVAATVFAQALHFAPYPAAISTTVGMILQCSAISQFVLPPVIASVVSHTGAWFWAGILMSALSFVGVMLSRRLFQMQHGSN</sequence>
<feature type="transmembrane region" description="Helical" evidence="6">
    <location>
        <begin position="202"/>
        <end position="227"/>
    </location>
</feature>